<dbReference type="OrthoDB" id="1329189at2759"/>
<organism evidence="1 2">
    <name type="scientific">Anisodus acutangulus</name>
    <dbReference type="NCBI Taxonomy" id="402998"/>
    <lineage>
        <taxon>Eukaryota</taxon>
        <taxon>Viridiplantae</taxon>
        <taxon>Streptophyta</taxon>
        <taxon>Embryophyta</taxon>
        <taxon>Tracheophyta</taxon>
        <taxon>Spermatophyta</taxon>
        <taxon>Magnoliopsida</taxon>
        <taxon>eudicotyledons</taxon>
        <taxon>Gunneridae</taxon>
        <taxon>Pentapetalae</taxon>
        <taxon>asterids</taxon>
        <taxon>lamiids</taxon>
        <taxon>Solanales</taxon>
        <taxon>Solanaceae</taxon>
        <taxon>Solanoideae</taxon>
        <taxon>Hyoscyameae</taxon>
        <taxon>Anisodus</taxon>
    </lineage>
</organism>
<keyword evidence="2" id="KW-1185">Reference proteome</keyword>
<sequence length="214" mass="24372">MIKQVIRGAIDAAEDVTIERIGDQVHQHQEKEVRRNEEYSIKIWDDNSFNSKQLVSNRDNVNEGDVFKEGDQFRPATEMTYYLKVVLAHCSDACPHFVEDNQVGNSLVLSNESPRNKRLTKKFRSNEKAIVFSENISPLDVSIPRKISANKLLHDLVSHNIVNMGQEKTDKITEEGIGDNKDEEDRIDNVLQNLENVYNQGGLYLKSTTKGQKG</sequence>
<gene>
    <name evidence="1" type="ORF">K7X08_025746</name>
</gene>
<reference evidence="2" key="1">
    <citation type="journal article" date="2023" name="Proc. Natl. Acad. Sci. U.S.A.">
        <title>Genomic and structural basis for evolution of tropane alkaloid biosynthesis.</title>
        <authorList>
            <person name="Wanga Y.-J."/>
            <person name="Taina T."/>
            <person name="Yua J.-Y."/>
            <person name="Lia J."/>
            <person name="Xua B."/>
            <person name="Chenc J."/>
            <person name="D'Auriad J.C."/>
            <person name="Huanga J.-P."/>
            <person name="Huanga S.-X."/>
        </authorList>
    </citation>
    <scope>NUCLEOTIDE SEQUENCE [LARGE SCALE GENOMIC DNA]</scope>
    <source>
        <strain evidence="2">cv. KIB-2019</strain>
    </source>
</reference>
<dbReference type="Proteomes" id="UP001152561">
    <property type="component" value="Unassembled WGS sequence"/>
</dbReference>
<evidence type="ECO:0000313" key="1">
    <source>
        <dbReference type="EMBL" id="KAJ8531015.1"/>
    </source>
</evidence>
<proteinExistence type="predicted"/>
<comment type="caution">
    <text evidence="1">The sequence shown here is derived from an EMBL/GenBank/DDBJ whole genome shotgun (WGS) entry which is preliminary data.</text>
</comment>
<protein>
    <submittedName>
        <fullName evidence="1">Uncharacterized protein</fullName>
    </submittedName>
</protein>
<dbReference type="EMBL" id="JAJAGQ010000021">
    <property type="protein sequence ID" value="KAJ8531015.1"/>
    <property type="molecule type" value="Genomic_DNA"/>
</dbReference>
<dbReference type="AlphaFoldDB" id="A0A9Q1LAT2"/>
<accession>A0A9Q1LAT2</accession>
<evidence type="ECO:0000313" key="2">
    <source>
        <dbReference type="Proteomes" id="UP001152561"/>
    </source>
</evidence>
<name>A0A9Q1LAT2_9SOLA</name>